<feature type="domain" description="HTH araC/xylS-type" evidence="4">
    <location>
        <begin position="6"/>
        <end position="105"/>
    </location>
</feature>
<dbReference type="PANTHER" id="PTHR43280:SF2">
    <property type="entry name" value="HTH-TYPE TRANSCRIPTIONAL REGULATOR EXSA"/>
    <property type="match status" value="1"/>
</dbReference>
<dbReference type="PANTHER" id="PTHR43280">
    <property type="entry name" value="ARAC-FAMILY TRANSCRIPTIONAL REGULATOR"/>
    <property type="match status" value="1"/>
</dbReference>
<evidence type="ECO:0000313" key="6">
    <source>
        <dbReference type="Proteomes" id="UP000317930"/>
    </source>
</evidence>
<dbReference type="GO" id="GO:0003700">
    <property type="term" value="F:DNA-binding transcription factor activity"/>
    <property type="evidence" value="ECO:0007669"/>
    <property type="project" value="InterPro"/>
</dbReference>
<keyword evidence="1" id="KW-0805">Transcription regulation</keyword>
<evidence type="ECO:0000259" key="4">
    <source>
        <dbReference type="PROSITE" id="PS01124"/>
    </source>
</evidence>
<dbReference type="InterPro" id="IPR009057">
    <property type="entry name" value="Homeodomain-like_sf"/>
</dbReference>
<dbReference type="Pfam" id="PF12833">
    <property type="entry name" value="HTH_18"/>
    <property type="match status" value="1"/>
</dbReference>
<dbReference type="Gene3D" id="1.10.10.60">
    <property type="entry name" value="Homeodomain-like"/>
    <property type="match status" value="2"/>
</dbReference>
<dbReference type="PROSITE" id="PS01124">
    <property type="entry name" value="HTH_ARAC_FAMILY_2"/>
    <property type="match status" value="1"/>
</dbReference>
<dbReference type="InterPro" id="IPR018060">
    <property type="entry name" value="HTH_AraC"/>
</dbReference>
<keyword evidence="3" id="KW-0804">Transcription</keyword>
<gene>
    <name evidence="5" type="ORF">AAM37_gp49</name>
</gene>
<name>A0A513ZYD3_9CAUD</name>
<dbReference type="EMBL" id="MK798143">
    <property type="protein sequence ID" value="QDH45720.1"/>
    <property type="molecule type" value="Genomic_DNA"/>
</dbReference>
<accession>A0A513ZYD3</accession>
<evidence type="ECO:0000313" key="5">
    <source>
        <dbReference type="EMBL" id="QDH45720.1"/>
    </source>
</evidence>
<protein>
    <submittedName>
        <fullName evidence="5">AraC family transcriptional regulator</fullName>
    </submittedName>
</protein>
<dbReference type="Proteomes" id="UP000317930">
    <property type="component" value="Segment"/>
</dbReference>
<dbReference type="SUPFAM" id="SSF46689">
    <property type="entry name" value="Homeodomain-like"/>
    <property type="match status" value="1"/>
</dbReference>
<reference evidence="5 6" key="1">
    <citation type="submission" date="2019-04" db="EMBL/GenBank/DDBJ databases">
        <title>Complete genome sequence of Pantoea sp. infecting bacteriophage vB_PagM_AAM37.</title>
        <authorList>
            <person name="Truncaite L."/>
            <person name="Simoliuniene M."/>
            <person name="Zajanckauskaite A."/>
            <person name="Meskys R."/>
            <person name="Simoliunas E."/>
        </authorList>
    </citation>
    <scope>NUCLEOTIDE SEQUENCE [LARGE SCALE GENOMIC DNA]</scope>
    <source>
        <strain evidence="5">AAM37</strain>
    </source>
</reference>
<organism evidence="5 6">
    <name type="scientific">Pantoea phage vB_PagM_AAM37</name>
    <dbReference type="NCBI Taxonomy" id="2588093"/>
    <lineage>
        <taxon>Viruses</taxon>
        <taxon>Duplodnaviria</taxon>
        <taxon>Heunggongvirae</taxon>
        <taxon>Uroviricota</taxon>
        <taxon>Caudoviricetes</taxon>
        <taxon>Dibbivirus</taxon>
        <taxon>Dibbivirus AAM37</taxon>
    </lineage>
</organism>
<keyword evidence="2" id="KW-0238">DNA-binding</keyword>
<evidence type="ECO:0000256" key="3">
    <source>
        <dbReference type="ARBA" id="ARBA00023163"/>
    </source>
</evidence>
<sequence>MNVSIRAIQAIMENAIEEGKNVRVGNIERALGYYRCSWGEEFSKVTGLSPASYMRYFRMRCICQDLATSKHSLLDIAEYYGRSLSYFCRDFKKLTGMTPGEYRNLNHNGRVIVLHSVFSAYPFLTDFTSFRPLLLK</sequence>
<dbReference type="GO" id="GO:0043565">
    <property type="term" value="F:sequence-specific DNA binding"/>
    <property type="evidence" value="ECO:0007669"/>
    <property type="project" value="InterPro"/>
</dbReference>
<evidence type="ECO:0000256" key="1">
    <source>
        <dbReference type="ARBA" id="ARBA00023015"/>
    </source>
</evidence>
<proteinExistence type="predicted"/>
<evidence type="ECO:0000256" key="2">
    <source>
        <dbReference type="ARBA" id="ARBA00023125"/>
    </source>
</evidence>
<keyword evidence="6" id="KW-1185">Reference proteome</keyword>
<dbReference type="SMART" id="SM00342">
    <property type="entry name" value="HTH_ARAC"/>
    <property type="match status" value="1"/>
</dbReference>